<keyword evidence="3" id="KW-1185">Reference proteome</keyword>
<sequence length="171" mass="19544">MQELSLEKLRRQNAALLKLAKSTAIDSGDIQQALREITEAGSMTLDVKRCSVWSYNEQRDGIVCLDLYEAEKNQHSSGLTLMAKDFPAYFKYLGEERFLAAHDAHTDESTCEFSEVYLRPLNINSMLDAPFRRSGLMMGVLCNEQVGEARVWPPRRAKFFRFSCRSDFSCI</sequence>
<gene>
    <name evidence="2" type="ordered locus">Turpa_1231</name>
</gene>
<name>I4B3M2_TURPD</name>
<dbReference type="HOGENOM" id="CLU_1562209_0_0_12"/>
<dbReference type="AlphaFoldDB" id="I4B3M2"/>
<protein>
    <submittedName>
        <fullName evidence="2">Multi-sensor signal transduction histidine kinase</fullName>
    </submittedName>
</protein>
<dbReference type="InterPro" id="IPR029016">
    <property type="entry name" value="GAF-like_dom_sf"/>
</dbReference>
<dbReference type="Proteomes" id="UP000006048">
    <property type="component" value="Chromosome"/>
</dbReference>
<dbReference type="GO" id="GO:0016301">
    <property type="term" value="F:kinase activity"/>
    <property type="evidence" value="ECO:0007669"/>
    <property type="project" value="UniProtKB-KW"/>
</dbReference>
<dbReference type="KEGG" id="tpx:Turpa_1231"/>
<proteinExistence type="predicted"/>
<reference evidence="2 3" key="1">
    <citation type="submission" date="2012-06" db="EMBL/GenBank/DDBJ databases">
        <title>The complete chromosome of genome of Turneriella parva DSM 21527.</title>
        <authorList>
            <consortium name="US DOE Joint Genome Institute (JGI-PGF)"/>
            <person name="Lucas S."/>
            <person name="Han J."/>
            <person name="Lapidus A."/>
            <person name="Bruce D."/>
            <person name="Goodwin L."/>
            <person name="Pitluck S."/>
            <person name="Peters L."/>
            <person name="Kyrpides N."/>
            <person name="Mavromatis K."/>
            <person name="Ivanova N."/>
            <person name="Mikhailova N."/>
            <person name="Chertkov O."/>
            <person name="Detter J.C."/>
            <person name="Tapia R."/>
            <person name="Han C."/>
            <person name="Land M."/>
            <person name="Hauser L."/>
            <person name="Markowitz V."/>
            <person name="Cheng J.-F."/>
            <person name="Hugenholtz P."/>
            <person name="Woyke T."/>
            <person name="Wu D."/>
            <person name="Gronow S."/>
            <person name="Wellnitz S."/>
            <person name="Brambilla E."/>
            <person name="Klenk H.-P."/>
            <person name="Eisen J.A."/>
        </authorList>
    </citation>
    <scope>NUCLEOTIDE SEQUENCE [LARGE SCALE GENOMIC DNA]</scope>
    <source>
        <strain evidence="3">ATCC BAA-1111 / DSM 21527 / NCTC 11395 / H</strain>
    </source>
</reference>
<dbReference type="Gene3D" id="3.30.450.40">
    <property type="match status" value="1"/>
</dbReference>
<dbReference type="EMBL" id="CP002959">
    <property type="protein sequence ID" value="AFM11879.1"/>
    <property type="molecule type" value="Genomic_DNA"/>
</dbReference>
<dbReference type="Pfam" id="PF01590">
    <property type="entry name" value="GAF"/>
    <property type="match status" value="1"/>
</dbReference>
<feature type="domain" description="GAF" evidence="1">
    <location>
        <begin position="29"/>
        <end position="159"/>
    </location>
</feature>
<keyword evidence="2" id="KW-0418">Kinase</keyword>
<dbReference type="OrthoDB" id="311592at2"/>
<dbReference type="InterPro" id="IPR003018">
    <property type="entry name" value="GAF"/>
</dbReference>
<dbReference type="RefSeq" id="WP_014802395.1">
    <property type="nucleotide sequence ID" value="NC_018020.1"/>
</dbReference>
<dbReference type="SUPFAM" id="SSF55781">
    <property type="entry name" value="GAF domain-like"/>
    <property type="match status" value="1"/>
</dbReference>
<evidence type="ECO:0000313" key="3">
    <source>
        <dbReference type="Proteomes" id="UP000006048"/>
    </source>
</evidence>
<keyword evidence="2" id="KW-0808">Transferase</keyword>
<organism evidence="2 3">
    <name type="scientific">Turneriella parva (strain ATCC BAA-1111 / DSM 21527 / NCTC 11395 / H)</name>
    <name type="common">Leptospira parva</name>
    <dbReference type="NCBI Taxonomy" id="869212"/>
    <lineage>
        <taxon>Bacteria</taxon>
        <taxon>Pseudomonadati</taxon>
        <taxon>Spirochaetota</taxon>
        <taxon>Spirochaetia</taxon>
        <taxon>Leptospirales</taxon>
        <taxon>Leptospiraceae</taxon>
        <taxon>Turneriella</taxon>
    </lineage>
</organism>
<evidence type="ECO:0000313" key="2">
    <source>
        <dbReference type="EMBL" id="AFM11879.1"/>
    </source>
</evidence>
<evidence type="ECO:0000259" key="1">
    <source>
        <dbReference type="Pfam" id="PF01590"/>
    </source>
</evidence>
<dbReference type="STRING" id="869212.Turpa_1231"/>
<accession>I4B3M2</accession>